<dbReference type="InterPro" id="IPR005471">
    <property type="entry name" value="Tscrpt_reg_IclR_N"/>
</dbReference>
<dbReference type="Pfam" id="PF09339">
    <property type="entry name" value="HTH_IclR"/>
    <property type="match status" value="1"/>
</dbReference>
<dbReference type="EMBL" id="JACTVA010000030">
    <property type="protein sequence ID" value="MBC9208336.1"/>
    <property type="molecule type" value="Genomic_DNA"/>
</dbReference>
<dbReference type="InterPro" id="IPR014757">
    <property type="entry name" value="Tscrpt_reg_IclR_C"/>
</dbReference>
<dbReference type="PANTHER" id="PTHR30136:SF24">
    <property type="entry name" value="HTH-TYPE TRANSCRIPTIONAL REPRESSOR ALLR"/>
    <property type="match status" value="1"/>
</dbReference>
<sequence length="263" mass="27982">MKPDPDEAAGNSGAVARAVPAVTRAVAILRLLSRSEAPLGVHAIARPLGMVPSTCLHILRALVAEELLSVDSATKRYALASGVVALARGMLRNDPFANLAQPVLDRLAAEYGTTAIGVEATGLDHIVALAIARPGHALRLQVDVGSRYPALISATGRCIAAFGDHSWKEMERRFHTLRWENPPSLQQWRDDVQATRESGYAVDEGRYITGVTVIAAPVMPRGRVSHAIVVVGVAEQLRRLGLEDIGTAMRAQAAALSLKLEGA</sequence>
<evidence type="ECO:0000256" key="3">
    <source>
        <dbReference type="ARBA" id="ARBA00023163"/>
    </source>
</evidence>
<keyword evidence="3" id="KW-0804">Transcription</keyword>
<dbReference type="InterPro" id="IPR029016">
    <property type="entry name" value="GAF-like_dom_sf"/>
</dbReference>
<dbReference type="PROSITE" id="PS51077">
    <property type="entry name" value="HTH_ICLR"/>
    <property type="match status" value="1"/>
</dbReference>
<evidence type="ECO:0000259" key="4">
    <source>
        <dbReference type="PROSITE" id="PS51077"/>
    </source>
</evidence>
<keyword evidence="2" id="KW-0238">DNA-binding</keyword>
<protein>
    <submittedName>
        <fullName evidence="6">Helix-turn-helix domain-containing protein</fullName>
    </submittedName>
</protein>
<evidence type="ECO:0000313" key="7">
    <source>
        <dbReference type="Proteomes" id="UP000626026"/>
    </source>
</evidence>
<dbReference type="InterPro" id="IPR050707">
    <property type="entry name" value="HTH_MetabolicPath_Reg"/>
</dbReference>
<dbReference type="Pfam" id="PF01614">
    <property type="entry name" value="IclR_C"/>
    <property type="match status" value="1"/>
</dbReference>
<dbReference type="PROSITE" id="PS51078">
    <property type="entry name" value="ICLR_ED"/>
    <property type="match status" value="1"/>
</dbReference>
<name>A0ABR7RPQ8_9PROT</name>
<evidence type="ECO:0000259" key="5">
    <source>
        <dbReference type="PROSITE" id="PS51078"/>
    </source>
</evidence>
<dbReference type="Proteomes" id="UP000626026">
    <property type="component" value="Unassembled WGS sequence"/>
</dbReference>
<dbReference type="Gene3D" id="3.30.450.40">
    <property type="match status" value="1"/>
</dbReference>
<comment type="caution">
    <text evidence="6">The sequence shown here is derived from an EMBL/GenBank/DDBJ whole genome shotgun (WGS) entry which is preliminary data.</text>
</comment>
<proteinExistence type="predicted"/>
<feature type="domain" description="HTH iclR-type" evidence="4">
    <location>
        <begin position="19"/>
        <end position="81"/>
    </location>
</feature>
<accession>A0ABR7RPQ8</accession>
<gene>
    <name evidence="6" type="ORF">IBL26_15935</name>
</gene>
<dbReference type="SUPFAM" id="SSF55781">
    <property type="entry name" value="GAF domain-like"/>
    <property type="match status" value="1"/>
</dbReference>
<organism evidence="6 7">
    <name type="scientific">Teichococcus aerophilus</name>
    <dbReference type="NCBI Taxonomy" id="1224513"/>
    <lineage>
        <taxon>Bacteria</taxon>
        <taxon>Pseudomonadati</taxon>
        <taxon>Pseudomonadota</taxon>
        <taxon>Alphaproteobacteria</taxon>
        <taxon>Acetobacterales</taxon>
        <taxon>Roseomonadaceae</taxon>
        <taxon>Roseomonas</taxon>
    </lineage>
</organism>
<dbReference type="SMART" id="SM00346">
    <property type="entry name" value="HTH_ICLR"/>
    <property type="match status" value="1"/>
</dbReference>
<dbReference type="SUPFAM" id="SSF46785">
    <property type="entry name" value="Winged helix' DNA-binding domain"/>
    <property type="match status" value="1"/>
</dbReference>
<dbReference type="InterPro" id="IPR036390">
    <property type="entry name" value="WH_DNA-bd_sf"/>
</dbReference>
<feature type="domain" description="IclR-ED" evidence="5">
    <location>
        <begin position="82"/>
        <end position="262"/>
    </location>
</feature>
<dbReference type="Gene3D" id="1.10.10.10">
    <property type="entry name" value="Winged helix-like DNA-binding domain superfamily/Winged helix DNA-binding domain"/>
    <property type="match status" value="1"/>
</dbReference>
<dbReference type="InterPro" id="IPR036388">
    <property type="entry name" value="WH-like_DNA-bd_sf"/>
</dbReference>
<evidence type="ECO:0000256" key="2">
    <source>
        <dbReference type="ARBA" id="ARBA00023125"/>
    </source>
</evidence>
<dbReference type="PANTHER" id="PTHR30136">
    <property type="entry name" value="HELIX-TURN-HELIX TRANSCRIPTIONAL REGULATOR, ICLR FAMILY"/>
    <property type="match status" value="1"/>
</dbReference>
<evidence type="ECO:0000313" key="6">
    <source>
        <dbReference type="EMBL" id="MBC9208336.1"/>
    </source>
</evidence>
<dbReference type="RefSeq" id="WP_187785493.1">
    <property type="nucleotide sequence ID" value="NZ_JACTVA010000030.1"/>
</dbReference>
<reference evidence="6 7" key="1">
    <citation type="journal article" date="2013" name="Int. J. Syst. Evol. Microbiol.">
        <title>Roseomonas aerophila sp. nov., isolated from air.</title>
        <authorList>
            <person name="Kim S.J."/>
            <person name="Weon H.Y."/>
            <person name="Ahn J.H."/>
            <person name="Hong S.B."/>
            <person name="Seok S.J."/>
            <person name="Whang K.S."/>
            <person name="Kwon S.W."/>
        </authorList>
    </citation>
    <scope>NUCLEOTIDE SEQUENCE [LARGE SCALE GENOMIC DNA]</scope>
    <source>
        <strain evidence="6 7">NBRC 108923</strain>
    </source>
</reference>
<keyword evidence="7" id="KW-1185">Reference proteome</keyword>
<keyword evidence="1" id="KW-0805">Transcription regulation</keyword>
<evidence type="ECO:0000256" key="1">
    <source>
        <dbReference type="ARBA" id="ARBA00023015"/>
    </source>
</evidence>